<dbReference type="PANTHER" id="PTHR11731:SF154">
    <property type="entry name" value="VENOM DIPEPTIDYL PEPTIDASE 4-LIKE PROTEIN"/>
    <property type="match status" value="1"/>
</dbReference>
<dbReference type="SUPFAM" id="SSF82171">
    <property type="entry name" value="DPP6 N-terminal domain-like"/>
    <property type="match status" value="1"/>
</dbReference>
<evidence type="ECO:0000259" key="6">
    <source>
        <dbReference type="Pfam" id="PF00930"/>
    </source>
</evidence>
<dbReference type="InterPro" id="IPR029058">
    <property type="entry name" value="AB_hydrolase_fold"/>
</dbReference>
<dbReference type="GO" id="GO:0005886">
    <property type="term" value="C:plasma membrane"/>
    <property type="evidence" value="ECO:0007669"/>
    <property type="project" value="TreeGrafter"/>
</dbReference>
<comment type="caution">
    <text evidence="7">The sequence shown here is derived from an EMBL/GenBank/DDBJ whole genome shotgun (WGS) entry which is preliminary data.</text>
</comment>
<feature type="domain" description="Peptidase S9 prolyl oligopeptidase catalytic" evidence="5">
    <location>
        <begin position="541"/>
        <end position="741"/>
    </location>
</feature>
<dbReference type="GO" id="GO:0008236">
    <property type="term" value="F:serine-type peptidase activity"/>
    <property type="evidence" value="ECO:0007669"/>
    <property type="project" value="InterPro"/>
</dbReference>
<name>A0AAU9V206_EUPED</name>
<dbReference type="InterPro" id="IPR050278">
    <property type="entry name" value="Serine_Prot_S9B/DPPIV"/>
</dbReference>
<evidence type="ECO:0000256" key="3">
    <source>
        <dbReference type="ARBA" id="ARBA00072929"/>
    </source>
</evidence>
<protein>
    <recommendedName>
        <fullName evidence="3">Venom dipeptidyl peptidase 4</fullName>
    </recommendedName>
</protein>
<feature type="domain" description="Dipeptidylpeptidase IV N-terminal" evidence="6">
    <location>
        <begin position="85"/>
        <end position="450"/>
    </location>
</feature>
<keyword evidence="4" id="KW-0732">Signal</keyword>
<evidence type="ECO:0000256" key="1">
    <source>
        <dbReference type="ARBA" id="ARBA00010036"/>
    </source>
</evidence>
<dbReference type="Pfam" id="PF00930">
    <property type="entry name" value="DPPIV_N"/>
    <property type="match status" value="1"/>
</dbReference>
<dbReference type="AlphaFoldDB" id="A0AAU9V206"/>
<dbReference type="PANTHER" id="PTHR11731">
    <property type="entry name" value="PROTEASE FAMILY S9B,C DIPEPTIDYL-PEPTIDASE IV-RELATED"/>
    <property type="match status" value="1"/>
</dbReference>
<evidence type="ECO:0000256" key="2">
    <source>
        <dbReference type="ARBA" id="ARBA00023180"/>
    </source>
</evidence>
<sequence length="746" mass="83858">MQVWVVWVTLVAAASAQNPFTLEEFVSGQFAQRGFLGTWISDTEFTYTRAGEPGIYIFDVPTLTGNVLVSGELMSFLNTSTPILSEDREYILAPSEVEPVYRYSRTAQFARYHISTGNVTYVANHQRLQLCIFGGGHSLAYVLDNNLYYLPENSNQAIQITFDGVPGVIYNGHTDWVYEEDVMYTGQATWFSPDGNYLAFASFNDTLVETYSYYYYVDKSDPDDLYPELYNLKYPKAGRINPTVTLRVVDLRTAATNLNFITLEAPTVVTDDHILGGVTWTTATEIAVHWLNRRQNYTVLRICNIVTSQCEEEHRQQPNGWVPIALPRFSSAGDFYVSTRWSLEQADGNIWSHLYVSMRLNGEIVSSSITPGAFTVNNFVGMDEQNLAYYYTRTEAGAPWRSQLHAAGARPGCLSCDVVLPDGGPCAWATASASRHAAYLALTCSSPNEPSATYIIDPLNRQTLYLWEDNQIVRDRLVGKSRPQSIITTVPLENGYPAPVRLLLPPGLDLNDTTTKYPVVYFVYSGPGTNTVYDTFTVGYHSYLTTSRNTIYMMADRRGADLNGQNILYSVNNALGTAEIEDHFVVLRQVLNRYAFMDPDRVGIFGHSYGGYATLLTLVHDDQNMFQCGISGAPVTSWIYYNTMYTERYMGLPTPEDNLSGYQAGDVTLLAERLRGKKFYVMHGNADDNVHYQNAAKLFTKLQELNIPFDQMSYPDEAHSLAGVNMHRYGTMNRFWEKCIGIPPEA</sequence>
<evidence type="ECO:0000313" key="8">
    <source>
        <dbReference type="Proteomes" id="UP001153954"/>
    </source>
</evidence>
<gene>
    <name evidence="7" type="ORF">EEDITHA_LOCUS19179</name>
</gene>
<dbReference type="SUPFAM" id="SSF53474">
    <property type="entry name" value="alpha/beta-Hydrolases"/>
    <property type="match status" value="1"/>
</dbReference>
<keyword evidence="2" id="KW-0325">Glycoprotein</keyword>
<dbReference type="Pfam" id="PF00326">
    <property type="entry name" value="Peptidase_S9"/>
    <property type="match status" value="1"/>
</dbReference>
<proteinExistence type="inferred from homology"/>
<dbReference type="GO" id="GO:0006508">
    <property type="term" value="P:proteolysis"/>
    <property type="evidence" value="ECO:0007669"/>
    <property type="project" value="InterPro"/>
</dbReference>
<dbReference type="Gene3D" id="2.140.10.30">
    <property type="entry name" value="Dipeptidylpeptidase IV, N-terminal domain"/>
    <property type="match status" value="1"/>
</dbReference>
<dbReference type="Proteomes" id="UP001153954">
    <property type="component" value="Unassembled WGS sequence"/>
</dbReference>
<dbReference type="InterPro" id="IPR001375">
    <property type="entry name" value="Peptidase_S9_cat"/>
</dbReference>
<comment type="similarity">
    <text evidence="1">Belongs to the peptidase S9B family. DPPIV subfamily.</text>
</comment>
<dbReference type="EMBL" id="CAKOGL010000027">
    <property type="protein sequence ID" value="CAH2104849.1"/>
    <property type="molecule type" value="Genomic_DNA"/>
</dbReference>
<feature type="signal peptide" evidence="4">
    <location>
        <begin position="1"/>
        <end position="16"/>
    </location>
</feature>
<evidence type="ECO:0000313" key="7">
    <source>
        <dbReference type="EMBL" id="CAH2104849.1"/>
    </source>
</evidence>
<organism evidence="7 8">
    <name type="scientific">Euphydryas editha</name>
    <name type="common">Edith's checkerspot</name>
    <dbReference type="NCBI Taxonomy" id="104508"/>
    <lineage>
        <taxon>Eukaryota</taxon>
        <taxon>Metazoa</taxon>
        <taxon>Ecdysozoa</taxon>
        <taxon>Arthropoda</taxon>
        <taxon>Hexapoda</taxon>
        <taxon>Insecta</taxon>
        <taxon>Pterygota</taxon>
        <taxon>Neoptera</taxon>
        <taxon>Endopterygota</taxon>
        <taxon>Lepidoptera</taxon>
        <taxon>Glossata</taxon>
        <taxon>Ditrysia</taxon>
        <taxon>Papilionoidea</taxon>
        <taxon>Nymphalidae</taxon>
        <taxon>Nymphalinae</taxon>
        <taxon>Euphydryas</taxon>
    </lineage>
</organism>
<dbReference type="Gene3D" id="3.40.50.1820">
    <property type="entry name" value="alpha/beta hydrolase"/>
    <property type="match status" value="1"/>
</dbReference>
<evidence type="ECO:0000259" key="5">
    <source>
        <dbReference type="Pfam" id="PF00326"/>
    </source>
</evidence>
<dbReference type="InterPro" id="IPR002469">
    <property type="entry name" value="Peptidase_S9B_N"/>
</dbReference>
<reference evidence="7" key="1">
    <citation type="submission" date="2022-03" db="EMBL/GenBank/DDBJ databases">
        <authorList>
            <person name="Tunstrom K."/>
        </authorList>
    </citation>
    <scope>NUCLEOTIDE SEQUENCE</scope>
</reference>
<evidence type="ECO:0000256" key="4">
    <source>
        <dbReference type="SAM" id="SignalP"/>
    </source>
</evidence>
<keyword evidence="8" id="KW-1185">Reference proteome</keyword>
<dbReference type="FunFam" id="3.40.50.1820:FF:000003">
    <property type="entry name" value="Dipeptidyl peptidase 4"/>
    <property type="match status" value="1"/>
</dbReference>
<dbReference type="GO" id="GO:0008239">
    <property type="term" value="F:dipeptidyl-peptidase activity"/>
    <property type="evidence" value="ECO:0007669"/>
    <property type="project" value="TreeGrafter"/>
</dbReference>
<feature type="chain" id="PRO_5043628187" description="Venom dipeptidyl peptidase 4" evidence="4">
    <location>
        <begin position="17"/>
        <end position="746"/>
    </location>
</feature>
<accession>A0AAU9V206</accession>